<dbReference type="AlphaFoldDB" id="A0AAU9MF06"/>
<protein>
    <submittedName>
        <fullName evidence="1">Uncharacterized protein</fullName>
    </submittedName>
</protein>
<dbReference type="EMBL" id="CAKMRJ010001306">
    <property type="protein sequence ID" value="CAH1424076.1"/>
    <property type="molecule type" value="Genomic_DNA"/>
</dbReference>
<comment type="caution">
    <text evidence="1">The sequence shown here is derived from an EMBL/GenBank/DDBJ whole genome shotgun (WGS) entry which is preliminary data.</text>
</comment>
<reference evidence="1 2" key="1">
    <citation type="submission" date="2022-01" db="EMBL/GenBank/DDBJ databases">
        <authorList>
            <person name="Xiong W."/>
            <person name="Schranz E."/>
        </authorList>
    </citation>
    <scope>NUCLEOTIDE SEQUENCE [LARGE SCALE GENOMIC DNA]</scope>
</reference>
<accession>A0AAU9MF06</accession>
<proteinExistence type="predicted"/>
<evidence type="ECO:0000313" key="1">
    <source>
        <dbReference type="EMBL" id="CAH1424076.1"/>
    </source>
</evidence>
<organism evidence="1 2">
    <name type="scientific">Lactuca virosa</name>
    <dbReference type="NCBI Taxonomy" id="75947"/>
    <lineage>
        <taxon>Eukaryota</taxon>
        <taxon>Viridiplantae</taxon>
        <taxon>Streptophyta</taxon>
        <taxon>Embryophyta</taxon>
        <taxon>Tracheophyta</taxon>
        <taxon>Spermatophyta</taxon>
        <taxon>Magnoliopsida</taxon>
        <taxon>eudicotyledons</taxon>
        <taxon>Gunneridae</taxon>
        <taxon>Pentapetalae</taxon>
        <taxon>asterids</taxon>
        <taxon>campanulids</taxon>
        <taxon>Asterales</taxon>
        <taxon>Asteraceae</taxon>
        <taxon>Cichorioideae</taxon>
        <taxon>Cichorieae</taxon>
        <taxon>Lactucinae</taxon>
        <taxon>Lactuca</taxon>
    </lineage>
</organism>
<keyword evidence="2" id="KW-1185">Reference proteome</keyword>
<gene>
    <name evidence="1" type="ORF">LVIROSA_LOCUS11317</name>
</gene>
<sequence length="104" mass="12193">MNKLKNRALRDLTWDSNIKTDEGGVGCFNLFIFIWNFIRLLGTRTINIIMVNLSHNFIKASFESELHYAPQLLEEMLEPGIIDRHNDYQIRFDFNNLKTVSKSS</sequence>
<name>A0AAU9MF06_9ASTR</name>
<evidence type="ECO:0000313" key="2">
    <source>
        <dbReference type="Proteomes" id="UP001157418"/>
    </source>
</evidence>
<dbReference type="Proteomes" id="UP001157418">
    <property type="component" value="Unassembled WGS sequence"/>
</dbReference>